<feature type="transmembrane region" description="Helical" evidence="6">
    <location>
        <begin position="53"/>
        <end position="75"/>
    </location>
</feature>
<dbReference type="PROSITE" id="PS51225">
    <property type="entry name" value="MARVEL"/>
    <property type="match status" value="1"/>
</dbReference>
<feature type="transmembrane region" description="Helical" evidence="6">
    <location>
        <begin position="123"/>
        <end position="142"/>
    </location>
</feature>
<dbReference type="InterPro" id="IPR008253">
    <property type="entry name" value="Marvel"/>
</dbReference>
<organism evidence="8 9">
    <name type="scientific">Plectus sambesii</name>
    <dbReference type="NCBI Taxonomy" id="2011161"/>
    <lineage>
        <taxon>Eukaryota</taxon>
        <taxon>Metazoa</taxon>
        <taxon>Ecdysozoa</taxon>
        <taxon>Nematoda</taxon>
        <taxon>Chromadorea</taxon>
        <taxon>Plectida</taxon>
        <taxon>Plectina</taxon>
        <taxon>Plectoidea</taxon>
        <taxon>Plectidae</taxon>
        <taxon>Plectus</taxon>
    </lineage>
</organism>
<evidence type="ECO:0000313" key="8">
    <source>
        <dbReference type="Proteomes" id="UP000887566"/>
    </source>
</evidence>
<keyword evidence="8" id="KW-1185">Reference proteome</keyword>
<dbReference type="PANTHER" id="PTHR22776:SF91">
    <property type="entry name" value="MARVEL DOMAIN-CONTAINING PROTEIN"/>
    <property type="match status" value="1"/>
</dbReference>
<evidence type="ECO:0000256" key="4">
    <source>
        <dbReference type="ARBA" id="ARBA00023136"/>
    </source>
</evidence>
<dbReference type="AlphaFoldDB" id="A0A914UKY1"/>
<evidence type="ECO:0000256" key="2">
    <source>
        <dbReference type="ARBA" id="ARBA00022692"/>
    </source>
</evidence>
<reference evidence="9" key="1">
    <citation type="submission" date="2022-11" db="UniProtKB">
        <authorList>
            <consortium name="WormBaseParasite"/>
        </authorList>
    </citation>
    <scope>IDENTIFICATION</scope>
</reference>
<dbReference type="GO" id="GO:0016020">
    <property type="term" value="C:membrane"/>
    <property type="evidence" value="ECO:0007669"/>
    <property type="project" value="UniProtKB-SubCell"/>
</dbReference>
<dbReference type="PANTHER" id="PTHR22776">
    <property type="entry name" value="MARVEL-CONTAINING POTENTIAL LIPID RAFT-ASSOCIATED PROTEIN"/>
    <property type="match status" value="1"/>
</dbReference>
<dbReference type="WBParaSite" id="PSAMB.scaffold10860size3779.g33675.t1">
    <property type="protein sequence ID" value="PSAMB.scaffold10860size3779.g33675.t1"/>
    <property type="gene ID" value="PSAMB.scaffold10860size3779.g33675"/>
</dbReference>
<feature type="domain" description="MARVEL" evidence="7">
    <location>
        <begin position="47"/>
        <end position="200"/>
    </location>
</feature>
<evidence type="ECO:0000256" key="5">
    <source>
        <dbReference type="PROSITE-ProRule" id="PRU00581"/>
    </source>
</evidence>
<dbReference type="Pfam" id="PF01284">
    <property type="entry name" value="MARVEL"/>
    <property type="match status" value="1"/>
</dbReference>
<feature type="transmembrane region" description="Helical" evidence="6">
    <location>
        <begin position="87"/>
        <end position="111"/>
    </location>
</feature>
<evidence type="ECO:0000313" key="9">
    <source>
        <dbReference type="WBParaSite" id="PSAMB.scaffold10860size3779.g33675.t1"/>
    </source>
</evidence>
<protein>
    <submittedName>
        <fullName evidence="9">MARVEL domain-containing protein</fullName>
    </submittedName>
</protein>
<proteinExistence type="predicted"/>
<evidence type="ECO:0000256" key="6">
    <source>
        <dbReference type="SAM" id="Phobius"/>
    </source>
</evidence>
<evidence type="ECO:0000256" key="3">
    <source>
        <dbReference type="ARBA" id="ARBA00022989"/>
    </source>
</evidence>
<sequence>MGTLVKKEVYTTAQPDGTLVTTTTKTKTTTTTDGEIGIGTNPMNVHYCCSPGGILRILQIICGLVIIAFITSVFGTGPFKGLLFGQTFLLIVTSICICLTCIILVSLFLTLHNTHLSFWPWRTFCLTFSVVAGCIFVVGGILEAYYATGAWANNCDEVGGDGIVHNGCRAIIEWGFASAFCFILAVLYFISAFFAHNNKYFD</sequence>
<feature type="transmembrane region" description="Helical" evidence="6">
    <location>
        <begin position="174"/>
        <end position="195"/>
    </location>
</feature>
<evidence type="ECO:0000259" key="7">
    <source>
        <dbReference type="PROSITE" id="PS51225"/>
    </source>
</evidence>
<dbReference type="InterPro" id="IPR050578">
    <property type="entry name" value="MARVEL-CKLF_proteins"/>
</dbReference>
<dbReference type="Proteomes" id="UP000887566">
    <property type="component" value="Unplaced"/>
</dbReference>
<accession>A0A914UKY1</accession>
<comment type="subcellular location">
    <subcellularLocation>
        <location evidence="1">Membrane</location>
        <topology evidence="1">Multi-pass membrane protein</topology>
    </subcellularLocation>
</comment>
<evidence type="ECO:0000256" key="1">
    <source>
        <dbReference type="ARBA" id="ARBA00004141"/>
    </source>
</evidence>
<keyword evidence="3 6" id="KW-1133">Transmembrane helix</keyword>
<name>A0A914UKY1_9BILA</name>
<keyword evidence="2 5" id="KW-0812">Transmembrane</keyword>
<keyword evidence="4 5" id="KW-0472">Membrane</keyword>